<dbReference type="Gene3D" id="3.30.70.260">
    <property type="match status" value="1"/>
</dbReference>
<reference evidence="10 11" key="1">
    <citation type="submission" date="2019-05" db="EMBL/GenBank/DDBJ databases">
        <authorList>
            <consortium name="Pathogen Informatics"/>
        </authorList>
    </citation>
    <scope>NUCLEOTIDE SEQUENCE [LARGE SCALE GENOMIC DNA]</scope>
    <source>
        <strain evidence="10 11">NCTC503</strain>
    </source>
</reference>
<dbReference type="SMART" id="SM00382">
    <property type="entry name" value="AAA"/>
    <property type="match status" value="1"/>
</dbReference>
<dbReference type="InterPro" id="IPR027417">
    <property type="entry name" value="P-loop_NTPase"/>
</dbReference>
<evidence type="ECO:0000256" key="8">
    <source>
        <dbReference type="ARBA" id="ARBA00023136"/>
    </source>
</evidence>
<evidence type="ECO:0000259" key="9">
    <source>
        <dbReference type="PROSITE" id="PS50893"/>
    </source>
</evidence>
<evidence type="ECO:0000313" key="11">
    <source>
        <dbReference type="Proteomes" id="UP000308489"/>
    </source>
</evidence>
<protein>
    <submittedName>
        <fullName evidence="10">ABC transporter ATP-binding protein</fullName>
        <ecNumber evidence="10">3.6.3.-</ecNumber>
    </submittedName>
</protein>
<dbReference type="EMBL" id="LR590481">
    <property type="protein sequence ID" value="VTQ82324.1"/>
    <property type="molecule type" value="Genomic_DNA"/>
</dbReference>
<keyword evidence="3" id="KW-1003">Cell membrane</keyword>
<sequence length="325" mass="36638">MNIKNKIIEIKDLNKNFNNKVVLKNISFDVEEGEILGIVGHSGAGKSTLLRCLNGLETYENGSIKIDENEVKSLNLNNLRTLRRNMGMIFQGFNLLNSRNVYKNIAFPIETWGYNKKAIDEKVKSLIKLVHLEDKLYSNISSLSGGEKQRVAIARALALEPKILLCDEATSALDPKTTKSILRLLKEINEKLNITIVLVTHEMEVVKELCTKVALLNSGNLISHSNVQDLFLYPNPVLKEFLDEDLSILPTTGINIKLYFSNNVSSNSIISSMARDLNIDFSIVFGKLEQFRNDILGNLIINTNEKNKKEILNYLNEKSILCEVI</sequence>
<dbReference type="GO" id="GO:0005524">
    <property type="term" value="F:ATP binding"/>
    <property type="evidence" value="ECO:0007669"/>
    <property type="project" value="UniProtKB-KW"/>
</dbReference>
<evidence type="ECO:0000256" key="5">
    <source>
        <dbReference type="ARBA" id="ARBA00022840"/>
    </source>
</evidence>
<dbReference type="FunFam" id="3.40.50.300:FF:000056">
    <property type="entry name" value="Cell division ATP-binding protein FtsE"/>
    <property type="match status" value="1"/>
</dbReference>
<keyword evidence="10" id="KW-0378">Hydrolase</keyword>
<evidence type="ECO:0000256" key="1">
    <source>
        <dbReference type="ARBA" id="ARBA00005417"/>
    </source>
</evidence>
<dbReference type="InterPro" id="IPR003593">
    <property type="entry name" value="AAA+_ATPase"/>
</dbReference>
<dbReference type="InterPro" id="IPR003439">
    <property type="entry name" value="ABC_transporter-like_ATP-bd"/>
</dbReference>
<proteinExistence type="inferred from homology"/>
<dbReference type="InterPro" id="IPR017871">
    <property type="entry name" value="ABC_transporter-like_CS"/>
</dbReference>
<dbReference type="InterPro" id="IPR045865">
    <property type="entry name" value="ACT-like_dom_sf"/>
</dbReference>
<dbReference type="InterPro" id="IPR018449">
    <property type="entry name" value="NIL_domain"/>
</dbReference>
<accession>A0A4U9QUG9</accession>
<dbReference type="EC" id="3.6.3.-" evidence="10"/>
<evidence type="ECO:0000256" key="6">
    <source>
        <dbReference type="ARBA" id="ARBA00022967"/>
    </source>
</evidence>
<organism evidence="10 11">
    <name type="scientific">Hathewaya histolytica</name>
    <name type="common">Clostridium histolyticum</name>
    <dbReference type="NCBI Taxonomy" id="1498"/>
    <lineage>
        <taxon>Bacteria</taxon>
        <taxon>Bacillati</taxon>
        <taxon>Bacillota</taxon>
        <taxon>Clostridia</taxon>
        <taxon>Eubacteriales</taxon>
        <taxon>Clostridiaceae</taxon>
        <taxon>Hathewaya</taxon>
    </lineage>
</organism>
<evidence type="ECO:0000256" key="3">
    <source>
        <dbReference type="ARBA" id="ARBA00022475"/>
    </source>
</evidence>
<dbReference type="SUPFAM" id="SSF52540">
    <property type="entry name" value="P-loop containing nucleoside triphosphate hydrolases"/>
    <property type="match status" value="1"/>
</dbReference>
<dbReference type="KEGG" id="hhw:NCTC503_00154"/>
<feature type="domain" description="ABC transporter" evidence="9">
    <location>
        <begin position="8"/>
        <end position="243"/>
    </location>
</feature>
<keyword evidence="4" id="KW-0547">Nucleotide-binding</keyword>
<dbReference type="AlphaFoldDB" id="A0A4U9QUG9"/>
<keyword evidence="8" id="KW-0472">Membrane</keyword>
<keyword evidence="6" id="KW-1278">Translocase</keyword>
<keyword evidence="2" id="KW-0813">Transport</keyword>
<dbReference type="SMART" id="SM00930">
    <property type="entry name" value="NIL"/>
    <property type="match status" value="1"/>
</dbReference>
<name>A0A4U9QUG9_HATHI</name>
<dbReference type="PROSITE" id="PS00211">
    <property type="entry name" value="ABC_TRANSPORTER_1"/>
    <property type="match status" value="1"/>
</dbReference>
<keyword evidence="5 10" id="KW-0067">ATP-binding</keyword>
<dbReference type="PROSITE" id="PS50893">
    <property type="entry name" value="ABC_TRANSPORTER_2"/>
    <property type="match status" value="1"/>
</dbReference>
<dbReference type="InterPro" id="IPR050086">
    <property type="entry name" value="MetN_ABC_transporter-like"/>
</dbReference>
<gene>
    <name evidence="10" type="primary">metN</name>
    <name evidence="10" type="ORF">NCTC503_00154</name>
</gene>
<evidence type="ECO:0000313" key="10">
    <source>
        <dbReference type="EMBL" id="VTQ82324.1"/>
    </source>
</evidence>
<dbReference type="GO" id="GO:0005886">
    <property type="term" value="C:plasma membrane"/>
    <property type="evidence" value="ECO:0007669"/>
    <property type="project" value="UniProtKB-ARBA"/>
</dbReference>
<evidence type="ECO:0000256" key="2">
    <source>
        <dbReference type="ARBA" id="ARBA00022448"/>
    </source>
</evidence>
<dbReference type="Proteomes" id="UP000308489">
    <property type="component" value="Chromosome 1"/>
</dbReference>
<keyword evidence="11" id="KW-1185">Reference proteome</keyword>
<dbReference type="GO" id="GO:0006865">
    <property type="term" value="P:amino acid transport"/>
    <property type="evidence" value="ECO:0007669"/>
    <property type="project" value="UniProtKB-KW"/>
</dbReference>
<dbReference type="PANTHER" id="PTHR43166:SF30">
    <property type="entry name" value="METHIONINE IMPORT ATP-BINDING PROTEIN METN"/>
    <property type="match status" value="1"/>
</dbReference>
<comment type="similarity">
    <text evidence="1">Belongs to the ABC transporter superfamily.</text>
</comment>
<dbReference type="Pfam" id="PF00005">
    <property type="entry name" value="ABC_tran"/>
    <property type="match status" value="1"/>
</dbReference>
<keyword evidence="7" id="KW-0029">Amino-acid transport</keyword>
<dbReference type="Pfam" id="PF09383">
    <property type="entry name" value="NIL"/>
    <property type="match status" value="1"/>
</dbReference>
<evidence type="ECO:0000256" key="7">
    <source>
        <dbReference type="ARBA" id="ARBA00022970"/>
    </source>
</evidence>
<dbReference type="SUPFAM" id="SSF55021">
    <property type="entry name" value="ACT-like"/>
    <property type="match status" value="1"/>
</dbReference>
<evidence type="ECO:0000256" key="4">
    <source>
        <dbReference type="ARBA" id="ARBA00022741"/>
    </source>
</evidence>
<dbReference type="Gene3D" id="3.40.50.300">
    <property type="entry name" value="P-loop containing nucleotide triphosphate hydrolases"/>
    <property type="match status" value="1"/>
</dbReference>
<dbReference type="PANTHER" id="PTHR43166">
    <property type="entry name" value="AMINO ACID IMPORT ATP-BINDING PROTEIN"/>
    <property type="match status" value="1"/>
</dbReference>
<dbReference type="GO" id="GO:0016887">
    <property type="term" value="F:ATP hydrolysis activity"/>
    <property type="evidence" value="ECO:0007669"/>
    <property type="project" value="InterPro"/>
</dbReference>